<evidence type="ECO:0000256" key="2">
    <source>
        <dbReference type="ARBA" id="ARBA00023125"/>
    </source>
</evidence>
<dbReference type="RefSeq" id="WP_082885310.1">
    <property type="nucleotide sequence ID" value="NZ_LUUK01000025.1"/>
</dbReference>
<dbReference type="PANTHER" id="PTHR46796">
    <property type="entry name" value="HTH-TYPE TRANSCRIPTIONAL ACTIVATOR RHAS-RELATED"/>
    <property type="match status" value="1"/>
</dbReference>
<evidence type="ECO:0000313" key="5">
    <source>
        <dbReference type="EMBL" id="OAI26770.1"/>
    </source>
</evidence>
<comment type="caution">
    <text evidence="5">The sequence shown here is derived from an EMBL/GenBank/DDBJ whole genome shotgun (WGS) entry which is preliminary data.</text>
</comment>
<dbReference type="GO" id="GO:0043565">
    <property type="term" value="F:sequence-specific DNA binding"/>
    <property type="evidence" value="ECO:0007669"/>
    <property type="project" value="InterPro"/>
</dbReference>
<dbReference type="GO" id="GO:0003700">
    <property type="term" value="F:DNA-binding transcription factor activity"/>
    <property type="evidence" value="ECO:0007669"/>
    <property type="project" value="InterPro"/>
</dbReference>
<keyword evidence="6" id="KW-1185">Reference proteome</keyword>
<evidence type="ECO:0000313" key="6">
    <source>
        <dbReference type="Proteomes" id="UP000077628"/>
    </source>
</evidence>
<keyword evidence="2" id="KW-0238">DNA-binding</keyword>
<dbReference type="InterPro" id="IPR050204">
    <property type="entry name" value="AraC_XylS_family_regulators"/>
</dbReference>
<dbReference type="EMBL" id="LUUK01000025">
    <property type="protein sequence ID" value="OAI26770.1"/>
    <property type="molecule type" value="Genomic_DNA"/>
</dbReference>
<evidence type="ECO:0000259" key="4">
    <source>
        <dbReference type="PROSITE" id="PS01124"/>
    </source>
</evidence>
<dbReference type="InterPro" id="IPR009057">
    <property type="entry name" value="Homeodomain-like_sf"/>
</dbReference>
<reference evidence="6" key="1">
    <citation type="submission" date="2016-03" db="EMBL/GenBank/DDBJ databases">
        <authorList>
            <person name="Heylen K."/>
            <person name="De Vos P."/>
            <person name="Vekeman B."/>
        </authorList>
    </citation>
    <scope>NUCLEOTIDE SEQUENCE [LARGE SCALE GENOMIC DNA]</scope>
    <source>
        <strain evidence="6">R-45383</strain>
    </source>
</reference>
<dbReference type="AlphaFoldDB" id="A0A177PBR7"/>
<dbReference type="PROSITE" id="PS01124">
    <property type="entry name" value="HTH_ARAC_FAMILY_2"/>
    <property type="match status" value="1"/>
</dbReference>
<keyword evidence="3" id="KW-0804">Transcription</keyword>
<dbReference type="Gene3D" id="1.10.10.60">
    <property type="entry name" value="Homeodomain-like"/>
    <property type="match status" value="2"/>
</dbReference>
<dbReference type="InterPro" id="IPR018062">
    <property type="entry name" value="HTH_AraC-typ_CS"/>
</dbReference>
<dbReference type="SUPFAM" id="SSF46689">
    <property type="entry name" value="Homeodomain-like"/>
    <property type="match status" value="2"/>
</dbReference>
<evidence type="ECO:0000256" key="3">
    <source>
        <dbReference type="ARBA" id="ARBA00023163"/>
    </source>
</evidence>
<dbReference type="STRING" id="702114.A1355_18525"/>
<sequence>MGQTPSSKILNWQIEGCHFSRFDITPEQSISLEKIFHDEIAIIGFSGAVWKSRQNGQNYLETPNCLVMRDAGQIFSLKSAFINKDGAICREIKISPRQLIDYCEKHELSKFVLDFKNPIIDNLYLRNYFADTHRVLETSQCALEQSTCLALFVNRFLQQVTGNHYRCPPLLKPSKVKVSVEYLRTFYNRNISLNELSEITKSNPFVLLRNFKKCLGITPHEYLQAYRIIQAKKFIATGFALTDVAILCGFADQSHLNRVFKRKVGVTPGQFRNV</sequence>
<dbReference type="PROSITE" id="PS00041">
    <property type="entry name" value="HTH_ARAC_FAMILY_1"/>
    <property type="match status" value="1"/>
</dbReference>
<dbReference type="Proteomes" id="UP000077628">
    <property type="component" value="Unassembled WGS sequence"/>
</dbReference>
<feature type="domain" description="HTH araC/xylS-type" evidence="4">
    <location>
        <begin position="177"/>
        <end position="274"/>
    </location>
</feature>
<accession>A0A177PBR7</accession>
<name>A0A177PBR7_9GAMM</name>
<keyword evidence="1" id="KW-0805">Transcription regulation</keyword>
<dbReference type="OrthoDB" id="9809338at2"/>
<dbReference type="InterPro" id="IPR018060">
    <property type="entry name" value="HTH_AraC"/>
</dbReference>
<evidence type="ECO:0000256" key="1">
    <source>
        <dbReference type="ARBA" id="ARBA00023015"/>
    </source>
</evidence>
<proteinExistence type="predicted"/>
<protein>
    <recommendedName>
        <fullName evidence="4">HTH araC/xylS-type domain-containing protein</fullName>
    </recommendedName>
</protein>
<dbReference type="Pfam" id="PF12833">
    <property type="entry name" value="HTH_18"/>
    <property type="match status" value="1"/>
</dbReference>
<organism evidence="5 6">
    <name type="scientific">Methylomonas koyamae</name>
    <dbReference type="NCBI Taxonomy" id="702114"/>
    <lineage>
        <taxon>Bacteria</taxon>
        <taxon>Pseudomonadati</taxon>
        <taxon>Pseudomonadota</taxon>
        <taxon>Gammaproteobacteria</taxon>
        <taxon>Methylococcales</taxon>
        <taxon>Methylococcaceae</taxon>
        <taxon>Methylomonas</taxon>
    </lineage>
</organism>
<gene>
    <name evidence="5" type="ORF">A1355_18525</name>
</gene>
<dbReference type="SMART" id="SM00342">
    <property type="entry name" value="HTH_ARAC"/>
    <property type="match status" value="1"/>
</dbReference>